<keyword evidence="3" id="KW-1185">Reference proteome</keyword>
<sequence length="203" mass="21717">MITMRHSHRSAKTRISGGLGLVEVMVVVIIVGVLTAAAIPSLMGLLERRRILAVTQELAGLLSFARSEANANGDSVVVHLEKDPSDAVSCASVNIQHPSDECVCYLPQAEMCKGINVPVLRVFQLKNSDGVSFEASATSWGKHAQKANQLTFERNQQYLDVTGVQITVQGARTGAQMRVELNTANRIRTCSPDGSISGVAKCG</sequence>
<comment type="caution">
    <text evidence="2">The sequence shown here is derived from an EMBL/GenBank/DDBJ whole genome shotgun (WGS) entry which is preliminary data.</text>
</comment>
<proteinExistence type="predicted"/>
<evidence type="ECO:0000313" key="3">
    <source>
        <dbReference type="Proteomes" id="UP001606300"/>
    </source>
</evidence>
<reference evidence="2 3" key="1">
    <citation type="submission" date="2024-09" db="EMBL/GenBank/DDBJ databases">
        <title>Novel species of the genus Pelomonas and Roseateles isolated from streams.</title>
        <authorList>
            <person name="Lu H."/>
        </authorList>
    </citation>
    <scope>NUCLEOTIDE SEQUENCE [LARGE SCALE GENOMIC DNA]</scope>
    <source>
        <strain evidence="2 3">DC23W</strain>
    </source>
</reference>
<protein>
    <submittedName>
        <fullName evidence="2">Tfp pilus assembly protein FimT/FimU</fullName>
    </submittedName>
</protein>
<keyword evidence="1" id="KW-1133">Transmembrane helix</keyword>
<evidence type="ECO:0000313" key="2">
    <source>
        <dbReference type="EMBL" id="MFG6413368.1"/>
    </source>
</evidence>
<keyword evidence="1" id="KW-0472">Membrane</keyword>
<dbReference type="Gene3D" id="3.30.700.10">
    <property type="entry name" value="Glycoprotein, Type 4 Pilin"/>
    <property type="match status" value="1"/>
</dbReference>
<evidence type="ECO:0000256" key="1">
    <source>
        <dbReference type="SAM" id="Phobius"/>
    </source>
</evidence>
<dbReference type="SUPFAM" id="SSF54523">
    <property type="entry name" value="Pili subunits"/>
    <property type="match status" value="1"/>
</dbReference>
<dbReference type="InterPro" id="IPR045584">
    <property type="entry name" value="Pilin-like"/>
</dbReference>
<keyword evidence="1" id="KW-0812">Transmembrane</keyword>
<dbReference type="Proteomes" id="UP001606300">
    <property type="component" value="Unassembled WGS sequence"/>
</dbReference>
<accession>A0ABW7EIT3</accession>
<feature type="transmembrane region" description="Helical" evidence="1">
    <location>
        <begin position="21"/>
        <end position="46"/>
    </location>
</feature>
<name>A0ABW7EIT3_9BURK</name>
<gene>
    <name evidence="2" type="ORF">ACG02S_05590</name>
</gene>
<dbReference type="EMBL" id="JBIGHY010000002">
    <property type="protein sequence ID" value="MFG6413368.1"/>
    <property type="molecule type" value="Genomic_DNA"/>
</dbReference>
<organism evidence="2 3">
    <name type="scientific">Pelomonas dachongensis</name>
    <dbReference type="NCBI Taxonomy" id="3299029"/>
    <lineage>
        <taxon>Bacteria</taxon>
        <taxon>Pseudomonadati</taxon>
        <taxon>Pseudomonadota</taxon>
        <taxon>Betaproteobacteria</taxon>
        <taxon>Burkholderiales</taxon>
        <taxon>Sphaerotilaceae</taxon>
        <taxon>Roseateles</taxon>
    </lineage>
</organism>